<dbReference type="InterPro" id="IPR010982">
    <property type="entry name" value="Lambda_DNA-bd_dom_sf"/>
</dbReference>
<dbReference type="GO" id="GO:0003677">
    <property type="term" value="F:DNA binding"/>
    <property type="evidence" value="ECO:0007669"/>
    <property type="project" value="InterPro"/>
</dbReference>
<evidence type="ECO:0000313" key="3">
    <source>
        <dbReference type="Proteomes" id="UP000003860"/>
    </source>
</evidence>
<dbReference type="AlphaFoldDB" id="F1T7X1"/>
<accession>F1T7X1</accession>
<evidence type="ECO:0000259" key="1">
    <source>
        <dbReference type="PROSITE" id="PS50943"/>
    </source>
</evidence>
<organism evidence="2 3">
    <name type="scientific">Ruminiclostridium papyrosolvens DSM 2782</name>
    <dbReference type="NCBI Taxonomy" id="588581"/>
    <lineage>
        <taxon>Bacteria</taxon>
        <taxon>Bacillati</taxon>
        <taxon>Bacillota</taxon>
        <taxon>Clostridia</taxon>
        <taxon>Eubacteriales</taxon>
        <taxon>Oscillospiraceae</taxon>
        <taxon>Ruminiclostridium</taxon>
    </lineage>
</organism>
<dbReference type="CDD" id="cd00093">
    <property type="entry name" value="HTH_XRE"/>
    <property type="match status" value="1"/>
</dbReference>
<feature type="domain" description="HTH cro/C1-type" evidence="1">
    <location>
        <begin position="18"/>
        <end position="72"/>
    </location>
</feature>
<dbReference type="PROSITE" id="PS50943">
    <property type="entry name" value="HTH_CROC1"/>
    <property type="match status" value="1"/>
</dbReference>
<dbReference type="STRING" id="588581.Cpap_4005"/>
<protein>
    <submittedName>
        <fullName evidence="2">Helix-turn-helix domain protein</fullName>
    </submittedName>
</protein>
<dbReference type="EMBL" id="ACXX02000001">
    <property type="protein sequence ID" value="EGD49569.1"/>
    <property type="molecule type" value="Genomic_DNA"/>
</dbReference>
<dbReference type="InterPro" id="IPR001387">
    <property type="entry name" value="Cro/C1-type_HTH"/>
</dbReference>
<dbReference type="eggNOG" id="ENOG50345JY">
    <property type="taxonomic scope" value="Bacteria"/>
</dbReference>
<keyword evidence="3" id="KW-1185">Reference proteome</keyword>
<dbReference type="SUPFAM" id="SSF47413">
    <property type="entry name" value="lambda repressor-like DNA-binding domains"/>
    <property type="match status" value="1"/>
</dbReference>
<dbReference type="Proteomes" id="UP000003860">
    <property type="component" value="Unassembled WGS sequence"/>
</dbReference>
<reference evidence="2" key="2">
    <citation type="submission" date="2011-01" db="EMBL/GenBank/DDBJ databases">
        <title>The Non-contiguous Finished genome of Clostridium papyrosolvens.</title>
        <authorList>
            <person name="Lucas S."/>
            <person name="Copeland A."/>
            <person name="Lapidus A."/>
            <person name="Cheng J.-F."/>
            <person name="Goodwin L."/>
            <person name="Pitluck S."/>
            <person name="Misra M."/>
            <person name="Chertkov O."/>
            <person name="Detter J.C."/>
            <person name="Han C."/>
            <person name="Tapia R."/>
            <person name="Land M."/>
            <person name="Hauser L."/>
            <person name="Kyrpides N."/>
            <person name="Ivanova N."/>
            <person name="Pagani I."/>
            <person name="Mouttaki H."/>
            <person name="He Z."/>
            <person name="Zhou J."/>
            <person name="Hemme C.L."/>
            <person name="Woyke T."/>
        </authorList>
    </citation>
    <scope>NUCLEOTIDE SEQUENCE [LARGE SCALE GENOMIC DNA]</scope>
    <source>
        <strain evidence="2">DSM 2782</strain>
    </source>
</reference>
<gene>
    <name evidence="2" type="ORF">Cpap_4005</name>
</gene>
<reference evidence="2" key="1">
    <citation type="submission" date="2009-07" db="EMBL/GenBank/DDBJ databases">
        <authorList>
            <consortium name="US DOE Joint Genome Institute (JGI-PGF)"/>
            <person name="Lucas S."/>
            <person name="Copeland A."/>
            <person name="Lapidus A."/>
            <person name="Glavina del Rio T."/>
            <person name="Tice H."/>
            <person name="Bruce D."/>
            <person name="Goodwin L."/>
            <person name="Pitluck S."/>
            <person name="Larimer F."/>
            <person name="Land M.L."/>
            <person name="Mouttaki H."/>
            <person name="He Z."/>
            <person name="Zhou J."/>
            <person name="Hemme C.L."/>
        </authorList>
    </citation>
    <scope>NUCLEOTIDE SEQUENCE [LARGE SCALE GENOMIC DNA]</scope>
    <source>
        <strain evidence="2">DSM 2782</strain>
    </source>
</reference>
<dbReference type="Gene3D" id="1.10.260.40">
    <property type="entry name" value="lambda repressor-like DNA-binding domains"/>
    <property type="match status" value="1"/>
</dbReference>
<name>F1T7X1_9FIRM</name>
<dbReference type="SMART" id="SM00530">
    <property type="entry name" value="HTH_XRE"/>
    <property type="match status" value="1"/>
</dbReference>
<evidence type="ECO:0000313" key="2">
    <source>
        <dbReference type="EMBL" id="EGD49569.1"/>
    </source>
</evidence>
<proteinExistence type="predicted"/>
<sequence length="92" mass="10653">MTMNIYKSLDYLYDGERISVERARRGISMRQLAEQAKLDVKTIARIEQNQVRPRPQTVGRIAAVLGMDIIDFIIYTCSRNENTSNQDERMEG</sequence>
<dbReference type="Pfam" id="PF01381">
    <property type="entry name" value="HTH_3"/>
    <property type="match status" value="1"/>
</dbReference>
<comment type="caution">
    <text evidence="2">The sequence shown here is derived from an EMBL/GenBank/DDBJ whole genome shotgun (WGS) entry which is preliminary data.</text>
</comment>